<name>A0A699KBM1_TANCI</name>
<gene>
    <name evidence="1" type="ORF">Tci_654517</name>
</gene>
<proteinExistence type="predicted"/>
<dbReference type="AlphaFoldDB" id="A0A699KBM1"/>
<organism evidence="1">
    <name type="scientific">Tanacetum cinerariifolium</name>
    <name type="common">Dalmatian daisy</name>
    <name type="synonym">Chrysanthemum cinerariifolium</name>
    <dbReference type="NCBI Taxonomy" id="118510"/>
    <lineage>
        <taxon>Eukaryota</taxon>
        <taxon>Viridiplantae</taxon>
        <taxon>Streptophyta</taxon>
        <taxon>Embryophyta</taxon>
        <taxon>Tracheophyta</taxon>
        <taxon>Spermatophyta</taxon>
        <taxon>Magnoliopsida</taxon>
        <taxon>eudicotyledons</taxon>
        <taxon>Gunneridae</taxon>
        <taxon>Pentapetalae</taxon>
        <taxon>asterids</taxon>
        <taxon>campanulids</taxon>
        <taxon>Asterales</taxon>
        <taxon>Asteraceae</taxon>
        <taxon>Asteroideae</taxon>
        <taxon>Anthemideae</taxon>
        <taxon>Anthemidinae</taxon>
        <taxon>Tanacetum</taxon>
    </lineage>
</organism>
<evidence type="ECO:0000313" key="1">
    <source>
        <dbReference type="EMBL" id="GFA82545.1"/>
    </source>
</evidence>
<comment type="caution">
    <text evidence="1">The sequence shown here is derived from an EMBL/GenBank/DDBJ whole genome shotgun (WGS) entry which is preliminary data.</text>
</comment>
<protein>
    <submittedName>
        <fullName evidence="1">Uncharacterized protein</fullName>
    </submittedName>
</protein>
<sequence length="104" mass="12022">MISFDESQVVTFNSKFVCDFRNGDCKTKSQIDNTVSSLHRFVINGIEVLKNNKKVKEVIDVENRRIDNSWMLRWIVSLFEGNSSVLTMKSSIQSTFRIVDQKIS</sequence>
<reference evidence="1" key="1">
    <citation type="journal article" date="2019" name="Sci. Rep.">
        <title>Draft genome of Tanacetum cinerariifolium, the natural source of mosquito coil.</title>
        <authorList>
            <person name="Yamashiro T."/>
            <person name="Shiraishi A."/>
            <person name="Satake H."/>
            <person name="Nakayama K."/>
        </authorList>
    </citation>
    <scope>NUCLEOTIDE SEQUENCE</scope>
</reference>
<dbReference type="EMBL" id="BKCJ010495207">
    <property type="protein sequence ID" value="GFA82545.1"/>
    <property type="molecule type" value="Genomic_DNA"/>
</dbReference>
<accession>A0A699KBM1</accession>